<dbReference type="OMA" id="MADVLWV"/>
<dbReference type="PIRSF" id="PIRSF029904">
    <property type="entry name" value="UCP029904_pph"/>
    <property type="match status" value="1"/>
</dbReference>
<accession>A0A0S1XBA8</accession>
<dbReference type="STRING" id="55802.TBCH5v1_1082"/>
<dbReference type="GeneID" id="10041220"/>
<dbReference type="GeneID" id="26136348"/>
<feature type="domain" description="NTP pyrophosphohydrolase MazG-like" evidence="1">
    <location>
        <begin position="23"/>
        <end position="92"/>
    </location>
</feature>
<dbReference type="InterPro" id="IPR012359">
    <property type="entry name" value="MazG-related_YpjD"/>
</dbReference>
<name>A0A0S1XBA8_THEBA</name>
<dbReference type="RefSeq" id="WP_013467177.1">
    <property type="nucleotide sequence ID" value="NZ_CP013050.1"/>
</dbReference>
<evidence type="ECO:0000313" key="3">
    <source>
        <dbReference type="Proteomes" id="UP000066042"/>
    </source>
</evidence>
<sequence length="99" mass="11245">MNKLQREVDKLIRELGGYWAPFEMLAALVEELGELSDEMLKFENVKGNGKMENLKEEIGDVLFALLCIANYYGIDVENALLASISKYRNRDKLDGNDNS</sequence>
<dbReference type="EMBL" id="CP013050">
    <property type="protein sequence ID" value="ALM75024.1"/>
    <property type="molecule type" value="Genomic_DNA"/>
</dbReference>
<protein>
    <recommendedName>
        <fullName evidence="1">NTP pyrophosphohydrolase MazG-like domain-containing protein</fullName>
    </recommendedName>
</protein>
<proteinExistence type="predicted"/>
<dbReference type="AlphaFoldDB" id="A0A0S1XBA8"/>
<evidence type="ECO:0000259" key="1">
    <source>
        <dbReference type="Pfam" id="PF03819"/>
    </source>
</evidence>
<dbReference type="PATRIC" id="fig|55802.8.peg.1073"/>
<gene>
    <name evidence="2" type="ORF">TBCH5v1_1082</name>
</gene>
<evidence type="ECO:0000313" key="2">
    <source>
        <dbReference type="EMBL" id="ALM75024.1"/>
    </source>
</evidence>
<dbReference type="SUPFAM" id="SSF101386">
    <property type="entry name" value="all-alpha NTP pyrophosphatases"/>
    <property type="match status" value="1"/>
</dbReference>
<dbReference type="Proteomes" id="UP000066042">
    <property type="component" value="Chromosome"/>
</dbReference>
<organism evidence="2 3">
    <name type="scientific">Thermococcus barophilus</name>
    <dbReference type="NCBI Taxonomy" id="55802"/>
    <lineage>
        <taxon>Archaea</taxon>
        <taxon>Methanobacteriati</taxon>
        <taxon>Methanobacteriota</taxon>
        <taxon>Thermococci</taxon>
        <taxon>Thermococcales</taxon>
        <taxon>Thermococcaceae</taxon>
        <taxon>Thermococcus</taxon>
    </lineage>
</organism>
<dbReference type="InterPro" id="IPR047046">
    <property type="entry name" value="YpjD/YvdC"/>
</dbReference>
<dbReference type="InterPro" id="IPR004518">
    <property type="entry name" value="MazG-like_dom"/>
</dbReference>
<dbReference type="PANTHER" id="PTHR42692:SF1">
    <property type="entry name" value="NUCLEOTIDE PYROPHOSPHOHYDROLASE"/>
    <property type="match status" value="1"/>
</dbReference>
<reference evidence="2 3" key="1">
    <citation type="journal article" date="2016" name="Genome Announc.">
        <title>Complete genome sequence of the hyperthermophilic and piezophilic archaeon Thermococcus barophilus Ch5, capable of growth at the expense of hydrogenogenesis from carbon monoxide and formate.</title>
        <authorList>
            <person name="Oger P."/>
            <person name="Sokolova T.G."/>
            <person name="Kozhevnikova D.A."/>
            <person name="Taranov E.A."/>
            <person name="Vannier P."/>
            <person name="Lee H.S."/>
            <person name="Kwon K.K."/>
            <person name="Kang S.G."/>
            <person name="Lee J.H."/>
            <person name="Bonch-Osmolovskaya E.A."/>
            <person name="Lebedinsky A.V."/>
        </authorList>
    </citation>
    <scope>NUCLEOTIDE SEQUENCE [LARGE SCALE GENOMIC DNA]</scope>
    <source>
        <strain evidence="3">Ch5</strain>
    </source>
</reference>
<dbReference type="PANTHER" id="PTHR42692">
    <property type="entry name" value="NUCLEOTIDE PYROPHOSPHOHYDROLASE"/>
    <property type="match status" value="1"/>
</dbReference>
<dbReference type="Pfam" id="PF03819">
    <property type="entry name" value="MazG"/>
    <property type="match status" value="1"/>
</dbReference>
<dbReference type="Gene3D" id="1.10.287.1080">
    <property type="entry name" value="MazG-like"/>
    <property type="match status" value="1"/>
</dbReference>